<dbReference type="Gene3D" id="3.90.1280.10">
    <property type="entry name" value="HSP33 redox switch-like"/>
    <property type="match status" value="1"/>
</dbReference>
<accession>A0ABS8C9K2</accession>
<keyword evidence="1" id="KW-0963">Cytoplasm</keyword>
<keyword evidence="2" id="KW-0862">Zinc</keyword>
<dbReference type="InterPro" id="IPR023212">
    <property type="entry name" value="Hsp33_helix_hairpin_bin_dom_sf"/>
</dbReference>
<keyword evidence="5" id="KW-0676">Redox-active center</keyword>
<evidence type="ECO:0000256" key="3">
    <source>
        <dbReference type="ARBA" id="ARBA00023157"/>
    </source>
</evidence>
<dbReference type="PANTHER" id="PTHR30111">
    <property type="entry name" value="33 KDA CHAPERONIN"/>
    <property type="match status" value="1"/>
</dbReference>
<dbReference type="EMBL" id="JACDXW010000001">
    <property type="protein sequence ID" value="MCB5362524.1"/>
    <property type="molecule type" value="Genomic_DNA"/>
</dbReference>
<organism evidence="6 7">
    <name type="scientific">Mesopusillimonas faecipullorum</name>
    <dbReference type="NCBI Taxonomy" id="2755040"/>
    <lineage>
        <taxon>Bacteria</taxon>
        <taxon>Pseudomonadati</taxon>
        <taxon>Pseudomonadota</taxon>
        <taxon>Betaproteobacteria</taxon>
        <taxon>Burkholderiales</taxon>
        <taxon>Alcaligenaceae</taxon>
        <taxon>Mesopusillimonas</taxon>
    </lineage>
</organism>
<evidence type="ECO:0000256" key="4">
    <source>
        <dbReference type="ARBA" id="ARBA00023186"/>
    </source>
</evidence>
<protein>
    <submittedName>
        <fullName evidence="6">Hsp33 family molecular chaperone HslO</fullName>
    </submittedName>
</protein>
<keyword evidence="7" id="KW-1185">Reference proteome</keyword>
<comment type="caution">
    <text evidence="6">The sequence shown here is derived from an EMBL/GenBank/DDBJ whole genome shotgun (WGS) entry which is preliminary data.</text>
</comment>
<dbReference type="Proteomes" id="UP000776983">
    <property type="component" value="Unassembled WGS sequence"/>
</dbReference>
<dbReference type="PANTHER" id="PTHR30111:SF1">
    <property type="entry name" value="33 KDA CHAPERONIN"/>
    <property type="match status" value="1"/>
</dbReference>
<dbReference type="SUPFAM" id="SSF118352">
    <property type="entry name" value="HSP33 redox switch-like"/>
    <property type="match status" value="1"/>
</dbReference>
<evidence type="ECO:0000313" key="7">
    <source>
        <dbReference type="Proteomes" id="UP000776983"/>
    </source>
</evidence>
<dbReference type="CDD" id="cd00498">
    <property type="entry name" value="Hsp33"/>
    <property type="match status" value="1"/>
</dbReference>
<proteinExistence type="predicted"/>
<dbReference type="Gene3D" id="3.55.30.10">
    <property type="entry name" value="Hsp33 domain"/>
    <property type="match status" value="1"/>
</dbReference>
<dbReference type="Gene3D" id="1.10.287.480">
    <property type="entry name" value="helix hairpin bin"/>
    <property type="match status" value="1"/>
</dbReference>
<dbReference type="SUPFAM" id="SSF64397">
    <property type="entry name" value="Hsp33 domain"/>
    <property type="match status" value="1"/>
</dbReference>
<dbReference type="PIRSF" id="PIRSF005261">
    <property type="entry name" value="Heat_shock_Hsp33"/>
    <property type="match status" value="1"/>
</dbReference>
<evidence type="ECO:0000256" key="5">
    <source>
        <dbReference type="ARBA" id="ARBA00023284"/>
    </source>
</evidence>
<evidence type="ECO:0000313" key="6">
    <source>
        <dbReference type="EMBL" id="MCB5362524.1"/>
    </source>
</evidence>
<dbReference type="RefSeq" id="WP_226952753.1">
    <property type="nucleotide sequence ID" value="NZ_JACDXW010000001.1"/>
</dbReference>
<evidence type="ECO:0000256" key="1">
    <source>
        <dbReference type="ARBA" id="ARBA00022490"/>
    </source>
</evidence>
<dbReference type="InterPro" id="IPR000397">
    <property type="entry name" value="Heat_shock_Hsp33"/>
</dbReference>
<dbReference type="InterPro" id="IPR016154">
    <property type="entry name" value="Heat_shock_Hsp33_C"/>
</dbReference>
<dbReference type="Pfam" id="PF01430">
    <property type="entry name" value="HSP33"/>
    <property type="match status" value="1"/>
</dbReference>
<dbReference type="InterPro" id="IPR016153">
    <property type="entry name" value="Heat_shock_Hsp33_N"/>
</dbReference>
<sequence>MSDFLQKLLSADRSTRIQIVSLEQSWQTGLAHQHYPECVRNLLGELVSAAVLLTSNIKFEGSLILQLQGDGPVALIVVECDSELNIRATATLREGQPIPEDGNLQQLMNAQNQGRFSVILDPRRSDSNMSTYQGIVPLEGDTVAEVLQAYMHHSEQLDTRLWLAADGQRCAGLLLQRLPREGGHAQLDDTVDQDDWDHLLALTSTLTPDELRQLDAQALLHRLYWNESLTAFEPQGVRWWCPCTRDRVANMLRMLGKHELEDLLTERQQIDVSCNFCGKPYRFDAIDCTQLFLDAQDTPPSSSSPQ</sequence>
<name>A0ABS8C9K2_9BURK</name>
<keyword evidence="4" id="KW-0143">Chaperone</keyword>
<evidence type="ECO:0000256" key="2">
    <source>
        <dbReference type="ARBA" id="ARBA00022833"/>
    </source>
</evidence>
<reference evidence="6 7" key="1">
    <citation type="submission" date="2020-07" db="EMBL/GenBank/DDBJ databases">
        <title>Pusillimonas sp. nov., isolated from poultry manure in Taiwan.</title>
        <authorList>
            <person name="Lin S.-Y."/>
            <person name="Tang Y.-S."/>
            <person name="Young C.-C."/>
        </authorList>
    </citation>
    <scope>NUCLEOTIDE SEQUENCE [LARGE SCALE GENOMIC DNA]</scope>
    <source>
        <strain evidence="6 7">CC-YST705</strain>
    </source>
</reference>
<keyword evidence="3" id="KW-1015">Disulfide bond</keyword>
<gene>
    <name evidence="6" type="ORF">H0484_01970</name>
</gene>